<dbReference type="Pfam" id="PF12854">
    <property type="entry name" value="PPR_1"/>
    <property type="match status" value="1"/>
</dbReference>
<sequence length="633" mass="70793">MIYCKQSADLICSLKNQCKSIKEIHQIHSQIITRGLLSLHPSSASYLHATILHTFNSVISSPPQPPHRHHPISIHYPLSIFNLISNPSIFCWNTIIRSHTLLSLPENAVFFFIRMRRRCVRPDAHTFPFVLKACAQLRELSLAKTIQSQSLKFGFTTDVFVCNNLIHVYCHCGLIDDAYKVLDESAHRDVVSYNVILDGLVKAGETERARQVFEEMPTRDSATWGTMLSGYTQTKHYNECLDLYDQMLVLGIHPDNTSLVSVLSSCSRLGKLEKGKEVHDHIKRSKIQIDSFLCTALVDFYSKCGCIEIAMEIFEATSDKNLFTWNAMLVGLAINSHGKMLLNFFSKMVKNRVKPDGVTFLGVLLGCSHAGLIDEARTLFAEMEVVYGVPKELKHYGSMADLLGRGGLIKEAMEMIESMPMSGDVFVWGSLLGGCKLHGNVEVAEKAAECIMEISPEDGGVYSTMADIYANAKRWDDLTKIRRLRDSRRVKKNAGCSLIELDGVSHEFVSECTRPMGMEKRKLKILCWLLMILCLAQIPSRLALENIRIAHSKNLRSIVQESQGLGIMTLNGNRELQEQDAVMLAKGQKGGRGSGGGTIDRVPHKSESWNEAAHQLGIFVVVITFCILQFLVS</sequence>
<evidence type="ECO:0000256" key="1">
    <source>
        <dbReference type="ARBA" id="ARBA00022737"/>
    </source>
</evidence>
<evidence type="ECO:0000313" key="4">
    <source>
        <dbReference type="Proteomes" id="UP001177003"/>
    </source>
</evidence>
<gene>
    <name evidence="3" type="ORF">LSALG_LOCUS3500</name>
</gene>
<reference evidence="3" key="1">
    <citation type="submission" date="2023-04" db="EMBL/GenBank/DDBJ databases">
        <authorList>
            <person name="Vijverberg K."/>
            <person name="Xiong W."/>
            <person name="Schranz E."/>
        </authorList>
    </citation>
    <scope>NUCLEOTIDE SEQUENCE</scope>
</reference>
<dbReference type="Pfam" id="PF20431">
    <property type="entry name" value="E_motif"/>
    <property type="match status" value="1"/>
</dbReference>
<dbReference type="FunFam" id="1.25.40.10:FF:000348">
    <property type="entry name" value="Pentatricopeptide repeat-containing protein chloroplastic"/>
    <property type="match status" value="1"/>
</dbReference>
<dbReference type="InterPro" id="IPR046960">
    <property type="entry name" value="PPR_At4g14850-like_plant"/>
</dbReference>
<evidence type="ECO:0000313" key="3">
    <source>
        <dbReference type="EMBL" id="CAI9262778.1"/>
    </source>
</evidence>
<dbReference type="Gene3D" id="1.25.40.10">
    <property type="entry name" value="Tetratricopeptide repeat domain"/>
    <property type="match status" value="3"/>
</dbReference>
<evidence type="ECO:0000256" key="2">
    <source>
        <dbReference type="PROSITE-ProRule" id="PRU00708"/>
    </source>
</evidence>
<dbReference type="EMBL" id="OX465086">
    <property type="protein sequence ID" value="CAI9262778.1"/>
    <property type="molecule type" value="Genomic_DNA"/>
</dbReference>
<dbReference type="Pfam" id="PF13041">
    <property type="entry name" value="PPR_2"/>
    <property type="match status" value="1"/>
</dbReference>
<dbReference type="PANTHER" id="PTHR47926:SF436">
    <property type="entry name" value="PENTATRICOPEPTIDE REPEAT-CONTAINING PROTEIN ELI1, CHLOROPLASTIC-LIKE ISOFORM X2"/>
    <property type="match status" value="1"/>
</dbReference>
<dbReference type="InterPro" id="IPR002885">
    <property type="entry name" value="PPR_rpt"/>
</dbReference>
<protein>
    <recommendedName>
        <fullName evidence="5">Pentatricopeptide repeat-containing protein</fullName>
    </recommendedName>
</protein>
<organism evidence="3 4">
    <name type="scientific">Lactuca saligna</name>
    <name type="common">Willowleaf lettuce</name>
    <dbReference type="NCBI Taxonomy" id="75948"/>
    <lineage>
        <taxon>Eukaryota</taxon>
        <taxon>Viridiplantae</taxon>
        <taxon>Streptophyta</taxon>
        <taxon>Embryophyta</taxon>
        <taxon>Tracheophyta</taxon>
        <taxon>Spermatophyta</taxon>
        <taxon>Magnoliopsida</taxon>
        <taxon>eudicotyledons</taxon>
        <taxon>Gunneridae</taxon>
        <taxon>Pentapetalae</taxon>
        <taxon>asterids</taxon>
        <taxon>campanulids</taxon>
        <taxon>Asterales</taxon>
        <taxon>Asteraceae</taxon>
        <taxon>Cichorioideae</taxon>
        <taxon>Cichorieae</taxon>
        <taxon>Lactucinae</taxon>
        <taxon>Lactuca</taxon>
    </lineage>
</organism>
<dbReference type="NCBIfam" id="TIGR00756">
    <property type="entry name" value="PPR"/>
    <property type="match status" value="2"/>
</dbReference>
<dbReference type="Pfam" id="PF01535">
    <property type="entry name" value="PPR"/>
    <property type="match status" value="6"/>
</dbReference>
<feature type="repeat" description="PPR" evidence="2">
    <location>
        <begin position="321"/>
        <end position="355"/>
    </location>
</feature>
<dbReference type="FunFam" id="1.25.40.10:FF:000184">
    <property type="entry name" value="Pentatricopeptide repeat-containing protein, chloroplastic"/>
    <property type="match status" value="1"/>
</dbReference>
<keyword evidence="4" id="KW-1185">Reference proteome</keyword>
<dbReference type="AlphaFoldDB" id="A0AA35V651"/>
<dbReference type="InterPro" id="IPR046848">
    <property type="entry name" value="E_motif"/>
</dbReference>
<feature type="repeat" description="PPR" evidence="2">
    <location>
        <begin position="189"/>
        <end position="219"/>
    </location>
</feature>
<feature type="repeat" description="PPR" evidence="2">
    <location>
        <begin position="220"/>
        <end position="254"/>
    </location>
</feature>
<feature type="repeat" description="PPR" evidence="2">
    <location>
        <begin position="158"/>
        <end position="188"/>
    </location>
</feature>
<proteinExistence type="predicted"/>
<dbReference type="GO" id="GO:0009451">
    <property type="term" value="P:RNA modification"/>
    <property type="evidence" value="ECO:0007669"/>
    <property type="project" value="InterPro"/>
</dbReference>
<evidence type="ECO:0008006" key="5">
    <source>
        <dbReference type="Google" id="ProtNLM"/>
    </source>
</evidence>
<dbReference type="PROSITE" id="PS51375">
    <property type="entry name" value="PPR"/>
    <property type="match status" value="4"/>
</dbReference>
<name>A0AA35V651_LACSI</name>
<accession>A0AA35V651</accession>
<keyword evidence="1" id="KW-0677">Repeat</keyword>
<dbReference type="InterPro" id="IPR011990">
    <property type="entry name" value="TPR-like_helical_dom_sf"/>
</dbReference>
<dbReference type="Proteomes" id="UP001177003">
    <property type="component" value="Chromosome 0"/>
</dbReference>
<dbReference type="PANTHER" id="PTHR47926">
    <property type="entry name" value="PENTATRICOPEPTIDE REPEAT-CONTAINING PROTEIN"/>
    <property type="match status" value="1"/>
</dbReference>
<dbReference type="GO" id="GO:0003723">
    <property type="term" value="F:RNA binding"/>
    <property type="evidence" value="ECO:0007669"/>
    <property type="project" value="InterPro"/>
</dbReference>